<evidence type="ECO:0000313" key="4">
    <source>
        <dbReference type="EMBL" id="KAI9186685.1"/>
    </source>
</evidence>
<dbReference type="GO" id="GO:0003700">
    <property type="term" value="F:DNA-binding transcription factor activity"/>
    <property type="evidence" value="ECO:0007669"/>
    <property type="project" value="TreeGrafter"/>
</dbReference>
<comment type="caution">
    <text evidence="4">The sequence shown here is derived from an EMBL/GenBank/DDBJ whole genome shotgun (WGS) entry which is preliminary data.</text>
</comment>
<dbReference type="AlphaFoldDB" id="A0AAD5J5P1"/>
<keyword evidence="5" id="KW-1185">Reference proteome</keyword>
<dbReference type="GO" id="GO:0005840">
    <property type="term" value="C:ribosome"/>
    <property type="evidence" value="ECO:0007669"/>
    <property type="project" value="UniProtKB-KW"/>
</dbReference>
<reference evidence="4" key="2">
    <citation type="submission" date="2023-02" db="EMBL/GenBank/DDBJ databases">
        <authorList>
            <person name="Swenson N.G."/>
            <person name="Wegrzyn J.L."/>
            <person name="Mcevoy S.L."/>
        </authorList>
    </citation>
    <scope>NUCLEOTIDE SEQUENCE</scope>
    <source>
        <strain evidence="4">91603</strain>
        <tissue evidence="4">Leaf</tissue>
    </source>
</reference>
<evidence type="ECO:0000256" key="2">
    <source>
        <dbReference type="ARBA" id="ARBA00023274"/>
    </source>
</evidence>
<evidence type="ECO:0000259" key="3">
    <source>
        <dbReference type="Pfam" id="PF22996"/>
    </source>
</evidence>
<proteinExistence type="predicted"/>
<dbReference type="PANTHER" id="PTHR10593">
    <property type="entry name" value="SERINE/THREONINE-PROTEIN KINASE RIO"/>
    <property type="match status" value="1"/>
</dbReference>
<keyword evidence="2" id="KW-0687">Ribonucleoprotein</keyword>
<protein>
    <recommendedName>
        <fullName evidence="3">BIRD-IDD transcription factor second C2H2 zinc finger domain-containing protein</fullName>
    </recommendedName>
</protein>
<gene>
    <name evidence="4" type="ORF">LWI28_019824</name>
</gene>
<dbReference type="InterPro" id="IPR011331">
    <property type="entry name" value="Ribosomal_eL37/eL43"/>
</dbReference>
<dbReference type="InterPro" id="IPR031140">
    <property type="entry name" value="IDD1-16"/>
</dbReference>
<organism evidence="4 5">
    <name type="scientific">Acer negundo</name>
    <name type="common">Box elder</name>
    <dbReference type="NCBI Taxonomy" id="4023"/>
    <lineage>
        <taxon>Eukaryota</taxon>
        <taxon>Viridiplantae</taxon>
        <taxon>Streptophyta</taxon>
        <taxon>Embryophyta</taxon>
        <taxon>Tracheophyta</taxon>
        <taxon>Spermatophyta</taxon>
        <taxon>Magnoliopsida</taxon>
        <taxon>eudicotyledons</taxon>
        <taxon>Gunneridae</taxon>
        <taxon>Pentapetalae</taxon>
        <taxon>rosids</taxon>
        <taxon>malvids</taxon>
        <taxon>Sapindales</taxon>
        <taxon>Sapindaceae</taxon>
        <taxon>Hippocastanoideae</taxon>
        <taxon>Acereae</taxon>
        <taxon>Acer</taxon>
    </lineage>
</organism>
<dbReference type="PANTHER" id="PTHR10593:SF236">
    <property type="entry name" value="PROTEIN INDETERMINATE-DOMAIN 11"/>
    <property type="match status" value="1"/>
</dbReference>
<reference evidence="4" key="1">
    <citation type="journal article" date="2022" name="Plant J.">
        <title>Strategies of tolerance reflected in two North American maple genomes.</title>
        <authorList>
            <person name="McEvoy S.L."/>
            <person name="Sezen U.U."/>
            <person name="Trouern-Trend A."/>
            <person name="McMahon S.M."/>
            <person name="Schaberg P.G."/>
            <person name="Yang J."/>
            <person name="Wegrzyn J.L."/>
            <person name="Swenson N.G."/>
        </authorList>
    </citation>
    <scope>NUCLEOTIDE SEQUENCE</scope>
    <source>
        <strain evidence="4">91603</strain>
    </source>
</reference>
<dbReference type="GO" id="GO:1990904">
    <property type="term" value="C:ribonucleoprotein complex"/>
    <property type="evidence" value="ECO:0007669"/>
    <property type="project" value="UniProtKB-KW"/>
</dbReference>
<dbReference type="Proteomes" id="UP001064489">
    <property type="component" value="Chromosome 3"/>
</dbReference>
<sequence length="101" mass="11205">MRSHNLPWKLKVRPSSEVIRKKVYVCPVPTYIHLNPALALRDLTGIKKHFLRKHGAKTWQCDKCSKITCGGAYGGSSSSMAAAATAMEKPAAMRELRPEII</sequence>
<dbReference type="GO" id="GO:0005634">
    <property type="term" value="C:nucleus"/>
    <property type="evidence" value="ECO:0007669"/>
    <property type="project" value="TreeGrafter"/>
</dbReference>
<evidence type="ECO:0000256" key="1">
    <source>
        <dbReference type="ARBA" id="ARBA00022980"/>
    </source>
</evidence>
<evidence type="ECO:0000313" key="5">
    <source>
        <dbReference type="Proteomes" id="UP001064489"/>
    </source>
</evidence>
<dbReference type="GO" id="GO:0003735">
    <property type="term" value="F:structural constituent of ribosome"/>
    <property type="evidence" value="ECO:0007669"/>
    <property type="project" value="InterPro"/>
</dbReference>
<dbReference type="InterPro" id="IPR055186">
    <property type="entry name" value="C2H2-2nd_BIRD-IDD"/>
</dbReference>
<dbReference type="Gene3D" id="2.20.25.30">
    <property type="match status" value="1"/>
</dbReference>
<name>A0AAD5J5P1_ACENE</name>
<keyword evidence="1" id="KW-0689">Ribosomal protein</keyword>
<dbReference type="EMBL" id="JAJSOW010000100">
    <property type="protein sequence ID" value="KAI9186685.1"/>
    <property type="molecule type" value="Genomic_DNA"/>
</dbReference>
<dbReference type="Pfam" id="PF22996">
    <property type="entry name" value="C2H2-2nd_BIRD-IDD"/>
    <property type="match status" value="1"/>
</dbReference>
<accession>A0AAD5J5P1</accession>
<feature type="domain" description="BIRD-IDD transcription factor second C2H2 zinc finger" evidence="3">
    <location>
        <begin position="20"/>
        <end position="54"/>
    </location>
</feature>
<dbReference type="GO" id="GO:0006412">
    <property type="term" value="P:translation"/>
    <property type="evidence" value="ECO:0007669"/>
    <property type="project" value="InterPro"/>
</dbReference>